<proteinExistence type="predicted"/>
<reference evidence="3" key="1">
    <citation type="journal article" date="2022" name="Int. J. Mol. Sci.">
        <title>Draft Genome of Tanacetum Coccineum: Genomic Comparison of Closely Related Tanacetum-Family Plants.</title>
        <authorList>
            <person name="Yamashiro T."/>
            <person name="Shiraishi A."/>
            <person name="Nakayama K."/>
            <person name="Satake H."/>
        </authorList>
    </citation>
    <scope>NUCLEOTIDE SEQUENCE</scope>
</reference>
<dbReference type="InterPro" id="IPR053134">
    <property type="entry name" value="RNA-dir_DNA_polymerase"/>
</dbReference>
<dbReference type="PANTHER" id="PTHR24559:SF427">
    <property type="entry name" value="RNA-DIRECTED DNA POLYMERASE"/>
    <property type="match status" value="1"/>
</dbReference>
<dbReference type="Gene3D" id="3.10.10.10">
    <property type="entry name" value="HIV Type 1 Reverse Transcriptase, subunit A, domain 1"/>
    <property type="match status" value="1"/>
</dbReference>
<dbReference type="Gene3D" id="3.30.70.270">
    <property type="match status" value="1"/>
</dbReference>
<evidence type="ECO:0000256" key="1">
    <source>
        <dbReference type="SAM" id="Phobius"/>
    </source>
</evidence>
<dbReference type="PANTHER" id="PTHR24559">
    <property type="entry name" value="TRANSPOSON TY3-I GAG-POL POLYPROTEIN"/>
    <property type="match status" value="1"/>
</dbReference>
<dbReference type="InterPro" id="IPR041577">
    <property type="entry name" value="RT_RNaseH_2"/>
</dbReference>
<dbReference type="Proteomes" id="UP001151760">
    <property type="component" value="Unassembled WGS sequence"/>
</dbReference>
<dbReference type="SUPFAM" id="SSF56672">
    <property type="entry name" value="DNA/RNA polymerases"/>
    <property type="match status" value="1"/>
</dbReference>
<dbReference type="EMBL" id="BQNB010015634">
    <property type="protein sequence ID" value="GJT42298.1"/>
    <property type="molecule type" value="Genomic_DNA"/>
</dbReference>
<name>A0ABQ5DVN6_9ASTR</name>
<reference evidence="3" key="2">
    <citation type="submission" date="2022-01" db="EMBL/GenBank/DDBJ databases">
        <authorList>
            <person name="Yamashiro T."/>
            <person name="Shiraishi A."/>
            <person name="Satake H."/>
            <person name="Nakayama K."/>
        </authorList>
    </citation>
    <scope>NUCLEOTIDE SEQUENCE</scope>
</reference>
<evidence type="ECO:0000313" key="3">
    <source>
        <dbReference type="EMBL" id="GJT42298.1"/>
    </source>
</evidence>
<accession>A0ABQ5DVN6</accession>
<keyword evidence="4" id="KW-1185">Reference proteome</keyword>
<sequence length="478" mass="53898">MLQSPPVRRALSSRLKLRHLRKVRVRRKLASAGGREGYFHPGIGLPVPRSTQLLVRVPHKLGLWNSSPPSLSLFHISFHDLIKVIQQNIDLHHIDRSNAPEIWLSQAFLEACDLKILFRPLALELQNLANRERNTDKLLITIDESIVVPKSLASPTLLRTRSMMIISLTISVSYFVAVDDIVCFGVVIVDCCRFVVVIVIVIVVSLVVFPFPFIAFPNSCSPTLNCLLDQKPTNIPFNLLLFSRHQFMTHQGQFVETIVIQVGHHSFHVAPGDLISISKSQSLNISVPPEEGYRTLTLSRIYLKPGAAPVAHAPYRLAPSEIKELSDQLQELSDKGFIRPSSSPWGALVLFVKKKDGSFQMCIDFRELNKLTVKNRYPLLRIDDLFDQLQLSNIYSKIDLRSGFSKIAKSMTKLTQKGVKFDWGDKEEAAFQLIKQKLRNALILALPEGRKDFVVYCNASYKGLGAVLMQREKVIAYA</sequence>
<feature type="transmembrane region" description="Helical" evidence="1">
    <location>
        <begin position="163"/>
        <end position="187"/>
    </location>
</feature>
<dbReference type="InterPro" id="IPR043502">
    <property type="entry name" value="DNA/RNA_pol_sf"/>
</dbReference>
<feature type="transmembrane region" description="Helical" evidence="1">
    <location>
        <begin position="194"/>
        <end position="216"/>
    </location>
</feature>
<dbReference type="InterPro" id="IPR043128">
    <property type="entry name" value="Rev_trsase/Diguanyl_cyclase"/>
</dbReference>
<dbReference type="Pfam" id="PF17919">
    <property type="entry name" value="RT_RNaseH_2"/>
    <property type="match status" value="1"/>
</dbReference>
<keyword evidence="1" id="KW-1133">Transmembrane helix</keyword>
<protein>
    <submittedName>
        <fullName evidence="3">Retrovirus-related pol polyprotein from transposon 17.6</fullName>
    </submittedName>
</protein>
<evidence type="ECO:0000259" key="2">
    <source>
        <dbReference type="Pfam" id="PF17919"/>
    </source>
</evidence>
<evidence type="ECO:0000313" key="4">
    <source>
        <dbReference type="Proteomes" id="UP001151760"/>
    </source>
</evidence>
<keyword evidence="1" id="KW-0472">Membrane</keyword>
<feature type="domain" description="Reverse transcriptase/retrotransposon-derived protein RNase H-like" evidence="2">
    <location>
        <begin position="423"/>
        <end position="477"/>
    </location>
</feature>
<keyword evidence="1" id="KW-0812">Transmembrane</keyword>
<comment type="caution">
    <text evidence="3">The sequence shown here is derived from an EMBL/GenBank/DDBJ whole genome shotgun (WGS) entry which is preliminary data.</text>
</comment>
<dbReference type="CDD" id="cd01647">
    <property type="entry name" value="RT_LTR"/>
    <property type="match status" value="1"/>
</dbReference>
<organism evidence="3 4">
    <name type="scientific">Tanacetum coccineum</name>
    <dbReference type="NCBI Taxonomy" id="301880"/>
    <lineage>
        <taxon>Eukaryota</taxon>
        <taxon>Viridiplantae</taxon>
        <taxon>Streptophyta</taxon>
        <taxon>Embryophyta</taxon>
        <taxon>Tracheophyta</taxon>
        <taxon>Spermatophyta</taxon>
        <taxon>Magnoliopsida</taxon>
        <taxon>eudicotyledons</taxon>
        <taxon>Gunneridae</taxon>
        <taxon>Pentapetalae</taxon>
        <taxon>asterids</taxon>
        <taxon>campanulids</taxon>
        <taxon>Asterales</taxon>
        <taxon>Asteraceae</taxon>
        <taxon>Asteroideae</taxon>
        <taxon>Anthemideae</taxon>
        <taxon>Anthemidinae</taxon>
        <taxon>Tanacetum</taxon>
    </lineage>
</organism>
<gene>
    <name evidence="3" type="ORF">Tco_0951013</name>
</gene>